<dbReference type="InterPro" id="IPR023198">
    <property type="entry name" value="PGP-like_dom2"/>
</dbReference>
<evidence type="ECO:0000313" key="3">
    <source>
        <dbReference type="Proteomes" id="UP000509510"/>
    </source>
</evidence>
<evidence type="ECO:0000313" key="2">
    <source>
        <dbReference type="EMBL" id="QKX57676.1"/>
    </source>
</evidence>
<keyword evidence="1" id="KW-1133">Transmembrane helix</keyword>
<dbReference type="KEGG" id="trg:TRUGW13939_04794"/>
<dbReference type="GeneID" id="55992294"/>
<dbReference type="InterPro" id="IPR023214">
    <property type="entry name" value="HAD_sf"/>
</dbReference>
<dbReference type="SFLD" id="SFLDG01129">
    <property type="entry name" value="C1.5:_HAD__Beta-PGM__Phosphata"/>
    <property type="match status" value="1"/>
</dbReference>
<dbReference type="AlphaFoldDB" id="A0A7H8QV43"/>
<keyword evidence="3" id="KW-1185">Reference proteome</keyword>
<organism evidence="2 3">
    <name type="scientific">Talaromyces rugulosus</name>
    <name type="common">Penicillium rugulosum</name>
    <dbReference type="NCBI Taxonomy" id="121627"/>
    <lineage>
        <taxon>Eukaryota</taxon>
        <taxon>Fungi</taxon>
        <taxon>Dikarya</taxon>
        <taxon>Ascomycota</taxon>
        <taxon>Pezizomycotina</taxon>
        <taxon>Eurotiomycetes</taxon>
        <taxon>Eurotiomycetidae</taxon>
        <taxon>Eurotiales</taxon>
        <taxon>Trichocomaceae</taxon>
        <taxon>Talaromyces</taxon>
        <taxon>Talaromyces sect. Islandici</taxon>
    </lineage>
</organism>
<dbReference type="NCBIfam" id="TIGR01509">
    <property type="entry name" value="HAD-SF-IA-v3"/>
    <property type="match status" value="1"/>
</dbReference>
<dbReference type="InterPro" id="IPR036412">
    <property type="entry name" value="HAD-like_sf"/>
</dbReference>
<dbReference type="GO" id="GO:0016791">
    <property type="term" value="F:phosphatase activity"/>
    <property type="evidence" value="ECO:0007669"/>
    <property type="project" value="UniProtKB-ARBA"/>
</dbReference>
<dbReference type="PANTHER" id="PTHR43611">
    <property type="entry name" value="ALPHA-D-GLUCOSE 1-PHOSPHATE PHOSPHATASE"/>
    <property type="match status" value="1"/>
</dbReference>
<reference evidence="3" key="1">
    <citation type="submission" date="2020-06" db="EMBL/GenBank/DDBJ databases">
        <title>A chromosome-scale genome assembly of Talaromyces rugulosus W13939.</title>
        <authorList>
            <person name="Wang B."/>
            <person name="Guo L."/>
            <person name="Ye K."/>
            <person name="Wang L."/>
        </authorList>
    </citation>
    <scope>NUCLEOTIDE SEQUENCE [LARGE SCALE GENOMIC DNA]</scope>
    <source>
        <strain evidence="3">W13939</strain>
    </source>
</reference>
<protein>
    <submittedName>
        <fullName evidence="2">Uncharacterized protein</fullName>
    </submittedName>
</protein>
<name>A0A7H8QV43_TALRU</name>
<proteinExistence type="predicted"/>
<dbReference type="RefSeq" id="XP_035343854.1">
    <property type="nucleotide sequence ID" value="XM_035487961.1"/>
</dbReference>
<sequence length="231" mass="26510">MAPYNIIVFDLGDVLFTWSQQTDTKVSPKTMRKIISMPAWYEYEKGLLARDACYEQIGDELGFPAVEIANAFEQARDSLREDRKMTAFIHQIKARKPNLSVYAMSNISREDYDFLRTTVEADWSLFDRVFPSGHAGMRKPDVQFFKHVLREISGKPEEVIMVDDKLENIESARSLGIHGVQFTDPAKAREQITQLLGVVDNGSTSQRKMQLLGSLIFCIFLFLTFLPFRLQ</sequence>
<dbReference type="Pfam" id="PF00702">
    <property type="entry name" value="Hydrolase"/>
    <property type="match status" value="1"/>
</dbReference>
<keyword evidence="1" id="KW-0472">Membrane</keyword>
<dbReference type="NCBIfam" id="TIGR01549">
    <property type="entry name" value="HAD-SF-IA-v1"/>
    <property type="match status" value="1"/>
</dbReference>
<dbReference type="InterPro" id="IPR006439">
    <property type="entry name" value="HAD-SF_hydro_IA"/>
</dbReference>
<dbReference type="EMBL" id="CP055899">
    <property type="protein sequence ID" value="QKX57676.1"/>
    <property type="molecule type" value="Genomic_DNA"/>
</dbReference>
<accession>A0A7H8QV43</accession>
<dbReference type="CDD" id="cd02603">
    <property type="entry name" value="HAD_sEH-N_like"/>
    <property type="match status" value="1"/>
</dbReference>
<dbReference type="PANTHER" id="PTHR43611:SF3">
    <property type="entry name" value="FLAVIN MONONUCLEOTIDE HYDROLASE 1, CHLOROPLATIC"/>
    <property type="match status" value="1"/>
</dbReference>
<dbReference type="SUPFAM" id="SSF56784">
    <property type="entry name" value="HAD-like"/>
    <property type="match status" value="1"/>
</dbReference>
<dbReference type="Proteomes" id="UP000509510">
    <property type="component" value="Chromosome II"/>
</dbReference>
<dbReference type="Gene3D" id="1.10.150.240">
    <property type="entry name" value="Putative phosphatase, domain 2"/>
    <property type="match status" value="1"/>
</dbReference>
<gene>
    <name evidence="2" type="ORF">TRUGW13939_04794</name>
</gene>
<evidence type="ECO:0000256" key="1">
    <source>
        <dbReference type="SAM" id="Phobius"/>
    </source>
</evidence>
<keyword evidence="1" id="KW-0812">Transmembrane</keyword>
<dbReference type="OrthoDB" id="2012566at2759"/>
<dbReference type="SFLD" id="SFLDS00003">
    <property type="entry name" value="Haloacid_Dehalogenase"/>
    <property type="match status" value="1"/>
</dbReference>
<dbReference type="Gene3D" id="3.40.50.1000">
    <property type="entry name" value="HAD superfamily/HAD-like"/>
    <property type="match status" value="1"/>
</dbReference>
<feature type="transmembrane region" description="Helical" evidence="1">
    <location>
        <begin position="211"/>
        <end position="230"/>
    </location>
</feature>